<dbReference type="Proteomes" id="UP001434883">
    <property type="component" value="Unassembled WGS sequence"/>
</dbReference>
<dbReference type="EMBL" id="JAHRIN010008995">
    <property type="protein sequence ID" value="MEQ2194178.1"/>
    <property type="molecule type" value="Genomic_DNA"/>
</dbReference>
<organism evidence="6 7">
    <name type="scientific">Xenoophorus captivus</name>
    <dbReference type="NCBI Taxonomy" id="1517983"/>
    <lineage>
        <taxon>Eukaryota</taxon>
        <taxon>Metazoa</taxon>
        <taxon>Chordata</taxon>
        <taxon>Craniata</taxon>
        <taxon>Vertebrata</taxon>
        <taxon>Euteleostomi</taxon>
        <taxon>Actinopterygii</taxon>
        <taxon>Neopterygii</taxon>
        <taxon>Teleostei</taxon>
        <taxon>Neoteleostei</taxon>
        <taxon>Acanthomorphata</taxon>
        <taxon>Ovalentaria</taxon>
        <taxon>Atherinomorphae</taxon>
        <taxon>Cyprinodontiformes</taxon>
        <taxon>Goodeidae</taxon>
        <taxon>Xenoophorus</taxon>
    </lineage>
</organism>
<keyword evidence="7" id="KW-1185">Reference proteome</keyword>
<dbReference type="InterPro" id="IPR037607">
    <property type="entry name" value="DGK"/>
</dbReference>
<proteinExistence type="predicted"/>
<evidence type="ECO:0000313" key="7">
    <source>
        <dbReference type="Proteomes" id="UP001434883"/>
    </source>
</evidence>
<evidence type="ECO:0000256" key="3">
    <source>
        <dbReference type="ARBA" id="ARBA00022777"/>
    </source>
</evidence>
<keyword evidence="2" id="KW-0547">Nucleotide-binding</keyword>
<feature type="domain" description="Diacylglycerol kinase accessory" evidence="5">
    <location>
        <begin position="1"/>
        <end position="146"/>
    </location>
</feature>
<evidence type="ECO:0000256" key="4">
    <source>
        <dbReference type="ARBA" id="ARBA00022840"/>
    </source>
</evidence>
<reference evidence="6 7" key="1">
    <citation type="submission" date="2021-06" db="EMBL/GenBank/DDBJ databases">
        <authorList>
            <person name="Palmer J.M."/>
        </authorList>
    </citation>
    <scope>NUCLEOTIDE SEQUENCE [LARGE SCALE GENOMIC DNA]</scope>
    <source>
        <strain evidence="6 7">XC_2019</strain>
        <tissue evidence="6">Muscle</tissue>
    </source>
</reference>
<dbReference type="PANTHER" id="PTHR11255">
    <property type="entry name" value="DIACYLGLYCEROL KINASE"/>
    <property type="match status" value="1"/>
</dbReference>
<dbReference type="SUPFAM" id="SSF111331">
    <property type="entry name" value="NAD kinase/diacylglycerol kinase-like"/>
    <property type="match status" value="1"/>
</dbReference>
<dbReference type="Gene3D" id="2.60.200.40">
    <property type="match status" value="1"/>
</dbReference>
<sequence>MFYQTAFSDFLSGSSKDLAKHIRVVCDNTDLTAKVQEMKLQCLLFLNIPRYCAGTTPWGNPSESQDFEPQRHDDGCIEVIGFTMTSLVRSQGIQTTSSVNTLISFLPVLCVQATLQVGGHGERLHQCKEVTLTTFKSIPMQVDGEPCKLAPSIIRINLRNQANMVQKAKRRISMPHLNE</sequence>
<keyword evidence="4" id="KW-0067">ATP-binding</keyword>
<dbReference type="SMART" id="SM00045">
    <property type="entry name" value="DAGKa"/>
    <property type="match status" value="1"/>
</dbReference>
<dbReference type="InterPro" id="IPR016064">
    <property type="entry name" value="NAD/diacylglycerol_kinase_sf"/>
</dbReference>
<protein>
    <recommendedName>
        <fullName evidence="5">Diacylglycerol kinase accessory domain-containing protein</fullName>
    </recommendedName>
</protein>
<evidence type="ECO:0000256" key="1">
    <source>
        <dbReference type="ARBA" id="ARBA00022679"/>
    </source>
</evidence>
<keyword evidence="3" id="KW-0418">Kinase</keyword>
<gene>
    <name evidence="6" type="ORF">XENOCAPTIV_024924</name>
</gene>
<name>A0ABV0QEC6_9TELE</name>
<dbReference type="PANTHER" id="PTHR11255:SF43">
    <property type="entry name" value="DIACYLGLYCEROL KINASE ZETA"/>
    <property type="match status" value="1"/>
</dbReference>
<comment type="caution">
    <text evidence="6">The sequence shown here is derived from an EMBL/GenBank/DDBJ whole genome shotgun (WGS) entry which is preliminary data.</text>
</comment>
<evidence type="ECO:0000313" key="6">
    <source>
        <dbReference type="EMBL" id="MEQ2194178.1"/>
    </source>
</evidence>
<dbReference type="Pfam" id="PF00609">
    <property type="entry name" value="DAGK_acc"/>
    <property type="match status" value="1"/>
</dbReference>
<evidence type="ECO:0000259" key="5">
    <source>
        <dbReference type="SMART" id="SM00045"/>
    </source>
</evidence>
<evidence type="ECO:0000256" key="2">
    <source>
        <dbReference type="ARBA" id="ARBA00022741"/>
    </source>
</evidence>
<keyword evidence="1" id="KW-0808">Transferase</keyword>
<accession>A0ABV0QEC6</accession>
<dbReference type="InterPro" id="IPR000756">
    <property type="entry name" value="Diacylglycerol_kin_accessory"/>
</dbReference>